<evidence type="ECO:0000313" key="2">
    <source>
        <dbReference type="EMBL" id="KJV08374.1"/>
    </source>
</evidence>
<comment type="caution">
    <text evidence="2">The sequence shown here is derived from an EMBL/GenBank/DDBJ whole genome shotgun (WGS) entry which is preliminary data.</text>
</comment>
<evidence type="ECO:0000313" key="3">
    <source>
        <dbReference type="Proteomes" id="UP000033774"/>
    </source>
</evidence>
<protein>
    <recommendedName>
        <fullName evidence="4">DUF177 domain-containing protein</fullName>
    </recommendedName>
</protein>
<accession>A0A0F3IS13</accession>
<evidence type="ECO:0000256" key="1">
    <source>
        <dbReference type="SAM" id="MobiDB-lite"/>
    </source>
</evidence>
<evidence type="ECO:0008006" key="4">
    <source>
        <dbReference type="Google" id="ProtNLM"/>
    </source>
</evidence>
<sequence length="184" mass="19869">MEPEFSRPLSLDRIGAHQMTQTVEATPDERAALAKRFDLQELTQLSAKLAVRRVRGGKYVSVSGRVSAAAVQNCVISLEPVPAQVESDFALVLGPIDSAPERGEIDITGEDDELEPWPEEGLDLGEIAAQYFSLALDPYPRAEGAAVPEDYIATEEEESVDSATTEESDKPNPFARLAGLAKKG</sequence>
<reference evidence="2 3" key="1">
    <citation type="submission" date="2015-03" db="EMBL/GenBank/DDBJ databases">
        <title>Draft genome sequence of Elstera litoralis.</title>
        <authorList>
            <person name="Rahalkar M.C."/>
            <person name="Dhakephalkar P.K."/>
            <person name="Pore S.D."/>
            <person name="Arora P."/>
            <person name="Kapse N.G."/>
            <person name="Pandit P.S."/>
        </authorList>
    </citation>
    <scope>NUCLEOTIDE SEQUENCE [LARGE SCALE GENOMIC DNA]</scope>
    <source>
        <strain evidence="2 3">Dia-1</strain>
    </source>
</reference>
<proteinExistence type="predicted"/>
<feature type="compositionally biased region" description="Acidic residues" evidence="1">
    <location>
        <begin position="152"/>
        <end position="166"/>
    </location>
</feature>
<name>A0A0F3IS13_9PROT</name>
<dbReference type="InterPro" id="IPR003772">
    <property type="entry name" value="YceD"/>
</dbReference>
<dbReference type="PATRIC" id="fig|552518.3.peg.3792"/>
<gene>
    <name evidence="2" type="ORF">VZ95_18220</name>
</gene>
<keyword evidence="3" id="KW-1185">Reference proteome</keyword>
<dbReference type="AlphaFoldDB" id="A0A0F3IS13"/>
<dbReference type="Proteomes" id="UP000033774">
    <property type="component" value="Unassembled WGS sequence"/>
</dbReference>
<dbReference type="OrthoDB" id="8443793at2"/>
<organism evidence="2 3">
    <name type="scientific">Elstera litoralis</name>
    <dbReference type="NCBI Taxonomy" id="552518"/>
    <lineage>
        <taxon>Bacteria</taxon>
        <taxon>Pseudomonadati</taxon>
        <taxon>Pseudomonadota</taxon>
        <taxon>Alphaproteobacteria</taxon>
        <taxon>Rhodospirillales</taxon>
        <taxon>Rhodospirillaceae</taxon>
        <taxon>Elstera</taxon>
    </lineage>
</organism>
<dbReference type="EMBL" id="LAJY01000613">
    <property type="protein sequence ID" value="KJV08374.1"/>
    <property type="molecule type" value="Genomic_DNA"/>
</dbReference>
<feature type="region of interest" description="Disordered" evidence="1">
    <location>
        <begin position="146"/>
        <end position="184"/>
    </location>
</feature>
<dbReference type="Pfam" id="PF02620">
    <property type="entry name" value="YceD"/>
    <property type="match status" value="1"/>
</dbReference>